<dbReference type="Pfam" id="PF11901">
    <property type="entry name" value="DM9"/>
    <property type="match status" value="1"/>
</dbReference>
<keyword evidence="3" id="KW-1185">Reference proteome</keyword>
<evidence type="ECO:0000313" key="3">
    <source>
        <dbReference type="Proteomes" id="UP000015104"/>
    </source>
</evidence>
<name>T1KCU2_TETUR</name>
<dbReference type="PANTHER" id="PTHR31649">
    <property type="entry name" value="AGAP009604-PA"/>
    <property type="match status" value="1"/>
</dbReference>
<reference evidence="3" key="1">
    <citation type="submission" date="2011-08" db="EMBL/GenBank/DDBJ databases">
        <authorList>
            <person name="Rombauts S."/>
        </authorList>
    </citation>
    <scope>NUCLEOTIDE SEQUENCE</scope>
    <source>
        <strain evidence="3">London</strain>
    </source>
</reference>
<accession>T1KCU2</accession>
<dbReference type="EMBL" id="CAEY01001996">
    <property type="status" value="NOT_ANNOTATED_CDS"/>
    <property type="molecule type" value="Genomic_DNA"/>
</dbReference>
<dbReference type="AlphaFoldDB" id="T1KCU2"/>
<protein>
    <submittedName>
        <fullName evidence="2">Uncharacterized protein</fullName>
    </submittedName>
</protein>
<dbReference type="InterPro" id="IPR006616">
    <property type="entry name" value="DM9_repeat"/>
</dbReference>
<organism evidence="2 3">
    <name type="scientific">Tetranychus urticae</name>
    <name type="common">Two-spotted spider mite</name>
    <dbReference type="NCBI Taxonomy" id="32264"/>
    <lineage>
        <taxon>Eukaryota</taxon>
        <taxon>Metazoa</taxon>
        <taxon>Ecdysozoa</taxon>
        <taxon>Arthropoda</taxon>
        <taxon>Chelicerata</taxon>
        <taxon>Arachnida</taxon>
        <taxon>Acari</taxon>
        <taxon>Acariformes</taxon>
        <taxon>Trombidiformes</taxon>
        <taxon>Prostigmata</taxon>
        <taxon>Eleutherengona</taxon>
        <taxon>Raphignathae</taxon>
        <taxon>Tetranychoidea</taxon>
        <taxon>Tetranychidae</taxon>
        <taxon>Tetranychus</taxon>
    </lineage>
</organism>
<keyword evidence="1" id="KW-1133">Transmembrane helix</keyword>
<dbReference type="Proteomes" id="UP000015104">
    <property type="component" value="Unassembled WGS sequence"/>
</dbReference>
<sequence>MALQSNLNEISTSWTKKKVTFIGITVLVATSVCISVIFAVSVKSSSPEVPLALSLFKEKMNLTRDEIKWVSYSSDNYSLTDALAGGTGSDGKTVYVCRAKRITNNGEEVIPGTFDPNDTFNFCTVTRDKRALSFLSFELLVIKDPSRLVWKAESHGRIKNGAISGGYTASNKILYVTRFKYDGFFVSGKLDQLDKEASGLAGNDQIKSVNYDVLCVDDYAL</sequence>
<keyword evidence="1" id="KW-0812">Transmembrane</keyword>
<evidence type="ECO:0000256" key="1">
    <source>
        <dbReference type="SAM" id="Phobius"/>
    </source>
</evidence>
<dbReference type="PANTHER" id="PTHR31649:SF11">
    <property type="entry name" value="PROTEIN UNZIPPED"/>
    <property type="match status" value="1"/>
</dbReference>
<feature type="transmembrane region" description="Helical" evidence="1">
    <location>
        <begin position="21"/>
        <end position="42"/>
    </location>
</feature>
<dbReference type="EnsemblMetazoa" id="tetur09g00500.1">
    <property type="protein sequence ID" value="tetur09g00500.1"/>
    <property type="gene ID" value="tetur09g00500"/>
</dbReference>
<dbReference type="SMART" id="SM00696">
    <property type="entry name" value="DM9"/>
    <property type="match status" value="1"/>
</dbReference>
<keyword evidence="1" id="KW-0472">Membrane</keyword>
<proteinExistence type="predicted"/>
<evidence type="ECO:0000313" key="2">
    <source>
        <dbReference type="EnsemblMetazoa" id="tetur09g00500.1"/>
    </source>
</evidence>
<dbReference type="HOGENOM" id="CLU_103925_0_0_1"/>
<reference evidence="2" key="2">
    <citation type="submission" date="2015-06" db="UniProtKB">
        <authorList>
            <consortium name="EnsemblMetazoa"/>
        </authorList>
    </citation>
    <scope>IDENTIFICATION</scope>
</reference>